<sequence length="169" mass="19330">MYNMAAMKFLKAAVLFILFLFLFFIFIKEASVVKTSRDNSLLFKGLDALSKNIPLAKSQIETILEIKLDKADKKTPYFTVYTLKDGRWGEVEVRLSNTKKEGLVILQLDYPVSLSVIRQKYGEPAVNVNTPENPNKVTYSYKKKGYILSFESNGQSSDEIRTVVVDWVR</sequence>
<evidence type="ECO:0000313" key="2">
    <source>
        <dbReference type="Proteomes" id="UP000179242"/>
    </source>
</evidence>
<reference evidence="1 2" key="1">
    <citation type="journal article" date="2016" name="Nat. Commun.">
        <title>Thousands of microbial genomes shed light on interconnected biogeochemical processes in an aquifer system.</title>
        <authorList>
            <person name="Anantharaman K."/>
            <person name="Brown C.T."/>
            <person name="Hug L.A."/>
            <person name="Sharon I."/>
            <person name="Castelle C.J."/>
            <person name="Probst A.J."/>
            <person name="Thomas B.C."/>
            <person name="Singh A."/>
            <person name="Wilkins M.J."/>
            <person name="Karaoz U."/>
            <person name="Brodie E.L."/>
            <person name="Williams K.H."/>
            <person name="Hubbard S.S."/>
            <person name="Banfield J.F."/>
        </authorList>
    </citation>
    <scope>NUCLEOTIDE SEQUENCE [LARGE SCALE GENOMIC DNA]</scope>
</reference>
<dbReference type="EMBL" id="MEUJ01000004">
    <property type="protein sequence ID" value="OGC40101.1"/>
    <property type="molecule type" value="Genomic_DNA"/>
</dbReference>
<accession>A0A1F4U5C0</accession>
<comment type="caution">
    <text evidence="1">The sequence shown here is derived from an EMBL/GenBank/DDBJ whole genome shotgun (WGS) entry which is preliminary data.</text>
</comment>
<organism evidence="1 2">
    <name type="scientific">candidate division WOR-1 bacterium RIFOXYC2_FULL_46_14</name>
    <dbReference type="NCBI Taxonomy" id="1802587"/>
    <lineage>
        <taxon>Bacteria</taxon>
        <taxon>Bacillati</taxon>
        <taxon>Saganbacteria</taxon>
    </lineage>
</organism>
<evidence type="ECO:0000313" key="1">
    <source>
        <dbReference type="EMBL" id="OGC40101.1"/>
    </source>
</evidence>
<gene>
    <name evidence="1" type="ORF">A2438_02265</name>
</gene>
<protein>
    <submittedName>
        <fullName evidence="1">Uncharacterized protein</fullName>
    </submittedName>
</protein>
<proteinExistence type="predicted"/>
<name>A0A1F4U5C0_UNCSA</name>
<dbReference type="Proteomes" id="UP000179242">
    <property type="component" value="Unassembled WGS sequence"/>
</dbReference>
<dbReference type="AlphaFoldDB" id="A0A1F4U5C0"/>